<dbReference type="GO" id="GO:0005524">
    <property type="term" value="F:ATP binding"/>
    <property type="evidence" value="ECO:0007669"/>
    <property type="project" value="UniProtKB-KW"/>
</dbReference>
<feature type="domain" description="Aspartate/glutamate/uridylate kinase" evidence="15">
    <location>
        <begin position="8"/>
        <end position="290"/>
    </location>
</feature>
<dbReference type="EMBL" id="CP041186">
    <property type="protein sequence ID" value="QDG53251.1"/>
    <property type="molecule type" value="Genomic_DNA"/>
</dbReference>
<dbReference type="PRINTS" id="PR01179">
    <property type="entry name" value="ODADCRBXLASE"/>
</dbReference>
<keyword evidence="3 18" id="KW-0808">Transferase</keyword>
<keyword evidence="4" id="KW-0547">Nucleotide-binding</keyword>
<evidence type="ECO:0000259" key="15">
    <source>
        <dbReference type="Pfam" id="PF00696"/>
    </source>
</evidence>
<dbReference type="PANTHER" id="PTHR43727:SF2">
    <property type="entry name" value="GROUP IV DECARBOXYLASE"/>
    <property type="match status" value="1"/>
</dbReference>
<dbReference type="InterPro" id="IPR022643">
    <property type="entry name" value="De-COase2_C"/>
</dbReference>
<accession>A0A4Y6PY62</accession>
<dbReference type="GO" id="GO:0008836">
    <property type="term" value="F:diaminopimelate decarboxylase activity"/>
    <property type="evidence" value="ECO:0007669"/>
    <property type="project" value="UniProtKB-UniRule"/>
</dbReference>
<dbReference type="InterPro" id="IPR011246">
    <property type="entry name" value="DAP_dec_asp_kin"/>
</dbReference>
<evidence type="ECO:0000256" key="7">
    <source>
        <dbReference type="ARBA" id="ARBA00022840"/>
    </source>
</evidence>
<dbReference type="GO" id="GO:0004072">
    <property type="term" value="F:aspartate kinase activity"/>
    <property type="evidence" value="ECO:0007669"/>
    <property type="project" value="InterPro"/>
</dbReference>
<dbReference type="RefSeq" id="WP_141199712.1">
    <property type="nucleotide sequence ID" value="NZ_CP041186.1"/>
</dbReference>
<evidence type="ECO:0000256" key="4">
    <source>
        <dbReference type="ARBA" id="ARBA00022741"/>
    </source>
</evidence>
<dbReference type="SUPFAM" id="SSF55021">
    <property type="entry name" value="ACT-like"/>
    <property type="match status" value="2"/>
</dbReference>
<evidence type="ECO:0000259" key="17">
    <source>
        <dbReference type="Pfam" id="PF22468"/>
    </source>
</evidence>
<dbReference type="InterPro" id="IPR036393">
    <property type="entry name" value="AceGlu_kinase-like_sf"/>
</dbReference>
<gene>
    <name evidence="18" type="ORF">FIV42_21635</name>
</gene>
<dbReference type="Gene3D" id="3.20.20.10">
    <property type="entry name" value="Alanine racemase"/>
    <property type="match status" value="1"/>
</dbReference>
<dbReference type="Gene3D" id="2.40.37.10">
    <property type="entry name" value="Lyase, Ornithine Decarboxylase, Chain A, domain 1"/>
    <property type="match status" value="1"/>
</dbReference>
<feature type="domain" description="Aspartokinase ACT" evidence="17">
    <location>
        <begin position="401"/>
        <end position="458"/>
    </location>
</feature>
<keyword evidence="7" id="KW-0067">ATP-binding</keyword>
<evidence type="ECO:0000256" key="6">
    <source>
        <dbReference type="ARBA" id="ARBA00022793"/>
    </source>
</evidence>
<dbReference type="AlphaFoldDB" id="A0A4Y6PY62"/>
<comment type="pathway">
    <text evidence="2 13">Amino-acid biosynthesis; L-lysine biosynthesis via DAP pathway; (S)-tetrahydrodipicolinate from L-aspartate: step 1/4.</text>
</comment>
<keyword evidence="13" id="KW-0028">Amino-acid biosynthesis</keyword>
<dbReference type="SUPFAM" id="SSF51419">
    <property type="entry name" value="PLP-binding barrel"/>
    <property type="match status" value="1"/>
</dbReference>
<dbReference type="InterPro" id="IPR045865">
    <property type="entry name" value="ACT-like_dom_sf"/>
</dbReference>
<comment type="pathway">
    <text evidence="13">Amino-acid biosynthesis; L-methionine biosynthesis via de novo pathway; L-homoserine from L-aspartate: step 1/3.</text>
</comment>
<feature type="active site" description="Proton donor" evidence="11">
    <location>
        <position position="813"/>
    </location>
</feature>
<sequence>MPSASQEWIVLKFGGTSVSTLERWKTIAEELRKRIAEGARPFVVCSALSGISNMLEALVEAAPGGDYEAIVSEIEERHRALAADLEVDVDELLGERFKELERLALGASLIGEASPRFHARVLAMGELMSTSLGAAYLESVGVSASWRDARQMLSAVHEPNINLNRRYLSAACECSPDAGLKSSLAEGDADVFVTQGFIASDAEGDTVLLGRGGSDTSAAYFAAKLEAERLEIWTDVPGMFSANPRDIPSARLLRQLDYDEAQELATMGAKVLHPRCIAPVRNGQIPLHIRCTQRPELEGTVISGEVPNFGAQVKAISAKNDVTLISMDTLGMWQQVGFLADAFGAFKQNGLSVDLVTTSEANVTVSLDPMANALEPQTVEGLLEDLNAFCDARQIGPCAVVSLIGRNIRSILDELGPAFEVFDEQHIYLLSQAASDLNLTFVVDEDQAQKLVRKLHAQLFSERISDKLFGPTWRELFGGEMAEVAERTLWWQDRRDDLLEVAEEGAAYVYDAPTLQQKVDDVRSIDALDRVFYAMKANSHPDVLRLFEKSGIGFECVSPGEVERIVELFPDIDRERILFTPNFAPRDEYAFGFEQAGFLTLDNLHPLEAWPELFADKEVIVRLDPGRGRGHHKYVRTAGNQSKFGVAPNELDRLSELVEAAGARVVGLHAHVGSGIRTADTWSENALFLASLRDRFPELRLLNLGGGMGVPERPGQRALDVAEVSERLAKFKAAQPDFELWLEPGRYLVAQAGVLLARVTQTKQKGDINYVGLETGMNSLIRPALYGAYHEIVNLSRLDEPMTMTAEIVGPICETGDVLGHARRLPATEEGDVILVGTAGAYGRAMSSQYNLRQPAREVLLK</sequence>
<keyword evidence="6" id="KW-0210">Decarboxylase</keyword>
<evidence type="ECO:0000256" key="12">
    <source>
        <dbReference type="RuleBase" id="RU003737"/>
    </source>
</evidence>
<dbReference type="InterPro" id="IPR029066">
    <property type="entry name" value="PLP-binding_barrel"/>
</dbReference>
<dbReference type="PIRSF" id="PIRSF036459">
    <property type="entry name" value="DAP_dec_asp_kin"/>
    <property type="match status" value="1"/>
</dbReference>
<evidence type="ECO:0000259" key="16">
    <source>
        <dbReference type="Pfam" id="PF02784"/>
    </source>
</evidence>
<dbReference type="InterPro" id="IPR002986">
    <property type="entry name" value="DAP_deCOOHase_LysA"/>
</dbReference>
<dbReference type="NCBIfam" id="TIGR00657">
    <property type="entry name" value="asp_kinases"/>
    <property type="match status" value="1"/>
</dbReference>
<evidence type="ECO:0000256" key="5">
    <source>
        <dbReference type="ARBA" id="ARBA00022777"/>
    </source>
</evidence>
<proteinExistence type="inferred from homology"/>
<reference evidence="18 19" key="1">
    <citation type="submission" date="2019-06" db="EMBL/GenBank/DDBJ databases">
        <title>Persicimonas caeni gen. nov., sp. nov., a predatory bacterium isolated from solar saltern.</title>
        <authorList>
            <person name="Wang S."/>
        </authorList>
    </citation>
    <scope>NUCLEOTIDE SEQUENCE [LARGE SCALE GENOMIC DNA]</scope>
    <source>
        <strain evidence="18 19">YN101</strain>
    </source>
</reference>
<dbReference type="NCBIfam" id="NF006515">
    <property type="entry name" value="PRK08961.1"/>
    <property type="match status" value="1"/>
</dbReference>
<dbReference type="UniPathway" id="UPA00050">
    <property type="reaction ID" value="UER00461"/>
</dbReference>
<keyword evidence="19" id="KW-1185">Reference proteome</keyword>
<evidence type="ECO:0000259" key="14">
    <source>
        <dbReference type="Pfam" id="PF00278"/>
    </source>
</evidence>
<dbReference type="InterPro" id="IPR001341">
    <property type="entry name" value="Asp_kinase"/>
</dbReference>
<dbReference type="EC" id="4.1.1.20" evidence="10"/>
<dbReference type="PANTHER" id="PTHR43727">
    <property type="entry name" value="DIAMINOPIMELATE DECARBOXYLASE"/>
    <property type="match status" value="1"/>
</dbReference>
<accession>A0A5B8YD42</accession>
<comment type="cofactor">
    <cofactor evidence="1 11">
        <name>pyridoxal 5'-phosphate</name>
        <dbReference type="ChEBI" id="CHEBI:597326"/>
    </cofactor>
</comment>
<dbReference type="UniPathway" id="UPA00051">
    <property type="reaction ID" value="UER00462"/>
</dbReference>
<feature type="modified residue" description="N6-(pyridoxal phosphate)lysine" evidence="11">
    <location>
        <position position="536"/>
    </location>
</feature>
<evidence type="ECO:0000313" key="18">
    <source>
        <dbReference type="EMBL" id="QDG53251.1"/>
    </source>
</evidence>
<dbReference type="Pfam" id="PF22468">
    <property type="entry name" value="ACT_9"/>
    <property type="match status" value="1"/>
</dbReference>
<dbReference type="SUPFAM" id="SSF50621">
    <property type="entry name" value="Alanine racemase C-terminal domain-like"/>
    <property type="match status" value="1"/>
</dbReference>
<dbReference type="OrthoDB" id="9802241at2"/>
<evidence type="ECO:0000256" key="13">
    <source>
        <dbReference type="RuleBase" id="RU004249"/>
    </source>
</evidence>
<evidence type="ECO:0000256" key="8">
    <source>
        <dbReference type="ARBA" id="ARBA00022898"/>
    </source>
</evidence>
<dbReference type="InterPro" id="IPR009006">
    <property type="entry name" value="Ala_racemase/Decarboxylase_C"/>
</dbReference>
<dbReference type="Pfam" id="PF00278">
    <property type="entry name" value="Orn_DAP_Arg_deC"/>
    <property type="match status" value="1"/>
</dbReference>
<dbReference type="Proteomes" id="UP000315995">
    <property type="component" value="Chromosome"/>
</dbReference>
<evidence type="ECO:0000256" key="1">
    <source>
        <dbReference type="ARBA" id="ARBA00001933"/>
    </source>
</evidence>
<evidence type="ECO:0000256" key="11">
    <source>
        <dbReference type="PIRSR" id="PIRSR600183-50"/>
    </source>
</evidence>
<dbReference type="GO" id="GO:0009089">
    <property type="term" value="P:lysine biosynthetic process via diaminopimelate"/>
    <property type="evidence" value="ECO:0007669"/>
    <property type="project" value="UniProtKB-UniRule"/>
</dbReference>
<evidence type="ECO:0000256" key="10">
    <source>
        <dbReference type="NCBIfam" id="TIGR01048"/>
    </source>
</evidence>
<organism evidence="18 19">
    <name type="scientific">Persicimonas caeni</name>
    <dbReference type="NCBI Taxonomy" id="2292766"/>
    <lineage>
        <taxon>Bacteria</taxon>
        <taxon>Deltaproteobacteria</taxon>
        <taxon>Bradymonadales</taxon>
        <taxon>Bradymonadaceae</taxon>
        <taxon>Persicimonas</taxon>
    </lineage>
</organism>
<dbReference type="InterPro" id="IPR001048">
    <property type="entry name" value="Asp/Glu/Uridylate_kinase"/>
</dbReference>
<keyword evidence="9 18" id="KW-0456">Lyase</keyword>
<dbReference type="InterPro" id="IPR054352">
    <property type="entry name" value="ACT_Aspartokinase"/>
</dbReference>
<dbReference type="UniPathway" id="UPA00034">
    <property type="reaction ID" value="UER00015"/>
</dbReference>
<keyword evidence="8 11" id="KW-0663">Pyridoxal phosphate</keyword>
<dbReference type="Gene3D" id="3.30.70.260">
    <property type="match status" value="2"/>
</dbReference>
<feature type="domain" description="Orn/DAP/Arg decarboxylase 2 C-terminal" evidence="14">
    <location>
        <begin position="508"/>
        <end position="840"/>
    </location>
</feature>
<dbReference type="InterPro" id="IPR022644">
    <property type="entry name" value="De-COase2_N"/>
</dbReference>
<dbReference type="InterPro" id="IPR018042">
    <property type="entry name" value="Aspartate_kinase_CS"/>
</dbReference>
<dbReference type="Pfam" id="PF02784">
    <property type="entry name" value="Orn_Arg_deC_N"/>
    <property type="match status" value="1"/>
</dbReference>
<dbReference type="GO" id="GO:0009088">
    <property type="term" value="P:threonine biosynthetic process"/>
    <property type="evidence" value="ECO:0007669"/>
    <property type="project" value="UniProtKB-UniPathway"/>
</dbReference>
<dbReference type="NCBIfam" id="TIGR01048">
    <property type="entry name" value="lysA"/>
    <property type="match status" value="1"/>
</dbReference>
<dbReference type="Pfam" id="PF00696">
    <property type="entry name" value="AA_kinase"/>
    <property type="match status" value="1"/>
</dbReference>
<dbReference type="InterPro" id="IPR000183">
    <property type="entry name" value="Orn/DAP/Arg_de-COase"/>
</dbReference>
<evidence type="ECO:0000256" key="3">
    <source>
        <dbReference type="ARBA" id="ARBA00022679"/>
    </source>
</evidence>
<comment type="similarity">
    <text evidence="12">Belongs to the Orn/Lys/Arg decarboxylase class-II family.</text>
</comment>
<protein>
    <recommendedName>
        <fullName evidence="10">Diaminopimelate decarboxylase</fullName>
        <ecNumber evidence="10">4.1.1.20</ecNumber>
    </recommendedName>
</protein>
<dbReference type="SUPFAM" id="SSF53633">
    <property type="entry name" value="Carbamate kinase-like"/>
    <property type="match status" value="1"/>
</dbReference>
<keyword evidence="5 18" id="KW-0418">Kinase</keyword>
<evidence type="ECO:0000313" key="19">
    <source>
        <dbReference type="Proteomes" id="UP000315995"/>
    </source>
</evidence>
<name>A0A4Y6PY62_PERCE</name>
<evidence type="ECO:0000256" key="9">
    <source>
        <dbReference type="ARBA" id="ARBA00023239"/>
    </source>
</evidence>
<dbReference type="Gene3D" id="3.40.1160.10">
    <property type="entry name" value="Acetylglutamate kinase-like"/>
    <property type="match status" value="1"/>
</dbReference>
<dbReference type="PRINTS" id="PR01181">
    <property type="entry name" value="DAPDCRBXLASE"/>
</dbReference>
<comment type="pathway">
    <text evidence="13">Amino-acid biosynthesis; L-threonine biosynthesis; L-threonine from L-aspartate: step 1/5.</text>
</comment>
<dbReference type="PROSITE" id="PS00324">
    <property type="entry name" value="ASPARTOKINASE"/>
    <property type="match status" value="1"/>
</dbReference>
<evidence type="ECO:0000256" key="2">
    <source>
        <dbReference type="ARBA" id="ARBA00004766"/>
    </source>
</evidence>
<feature type="domain" description="Orn/DAP/Arg decarboxylase 2 N-terminal" evidence="16">
    <location>
        <begin position="530"/>
        <end position="750"/>
    </location>
</feature>